<organism evidence="10 11">
    <name type="scientific">Rickenella mellea</name>
    <dbReference type="NCBI Taxonomy" id="50990"/>
    <lineage>
        <taxon>Eukaryota</taxon>
        <taxon>Fungi</taxon>
        <taxon>Dikarya</taxon>
        <taxon>Basidiomycota</taxon>
        <taxon>Agaricomycotina</taxon>
        <taxon>Agaricomycetes</taxon>
        <taxon>Hymenochaetales</taxon>
        <taxon>Rickenellaceae</taxon>
        <taxon>Rickenella</taxon>
    </lineage>
</organism>
<dbReference type="AlphaFoldDB" id="A0A4Y7PJC3"/>
<comment type="pathway">
    <text evidence="2 7">Glycan metabolism; L-arabinan degradation.</text>
</comment>
<evidence type="ECO:0000256" key="5">
    <source>
        <dbReference type="ARBA" id="ARBA00022801"/>
    </source>
</evidence>
<dbReference type="PANTHER" id="PTHR43301">
    <property type="entry name" value="ARABINAN ENDO-1,5-ALPHA-L-ARABINOSIDASE"/>
    <property type="match status" value="1"/>
</dbReference>
<comment type="similarity">
    <text evidence="3 7">Belongs to the glycosyl hydrolase 43 family.</text>
</comment>
<dbReference type="PIRSF" id="PIRSF026534">
    <property type="entry name" value="Endo_alpha-L-arabinosidase"/>
    <property type="match status" value="1"/>
</dbReference>
<reference evidence="10 11" key="1">
    <citation type="submission" date="2018-06" db="EMBL/GenBank/DDBJ databases">
        <title>A transcriptomic atlas of mushroom development highlights an independent origin of complex multicellularity.</title>
        <authorList>
            <consortium name="DOE Joint Genome Institute"/>
            <person name="Krizsan K."/>
            <person name="Almasi E."/>
            <person name="Merenyi Z."/>
            <person name="Sahu N."/>
            <person name="Viragh M."/>
            <person name="Koszo T."/>
            <person name="Mondo S."/>
            <person name="Kiss B."/>
            <person name="Balint B."/>
            <person name="Kues U."/>
            <person name="Barry K."/>
            <person name="Hegedus J.C."/>
            <person name="Henrissat B."/>
            <person name="Johnson J."/>
            <person name="Lipzen A."/>
            <person name="Ohm R."/>
            <person name="Nagy I."/>
            <person name="Pangilinan J."/>
            <person name="Yan J."/>
            <person name="Xiong Y."/>
            <person name="Grigoriev I.V."/>
            <person name="Hibbett D.S."/>
            <person name="Nagy L.G."/>
        </authorList>
    </citation>
    <scope>NUCLEOTIDE SEQUENCE [LARGE SCALE GENOMIC DNA]</scope>
    <source>
        <strain evidence="10 11">SZMC22713</strain>
    </source>
</reference>
<dbReference type="UniPathway" id="UPA00667"/>
<comment type="catalytic activity">
    <reaction evidence="1 7">
        <text>Endohydrolysis of (1-&gt;5)-alpha-arabinofuranosidic linkages in (1-&gt;5)-arabinans.</text>
        <dbReference type="EC" id="3.2.1.99"/>
    </reaction>
</comment>
<keyword evidence="6 7" id="KW-0326">Glycosidase</keyword>
<feature type="active site" description="Proton acceptor" evidence="8">
    <location>
        <position position="26"/>
    </location>
</feature>
<dbReference type="CDD" id="cd08998">
    <property type="entry name" value="GH43_Arb43a-like"/>
    <property type="match status" value="1"/>
</dbReference>
<dbReference type="EC" id="3.2.1.99" evidence="4 7"/>
<dbReference type="InterPro" id="IPR006710">
    <property type="entry name" value="Glyco_hydro_43"/>
</dbReference>
<evidence type="ECO:0000256" key="6">
    <source>
        <dbReference type="ARBA" id="ARBA00023295"/>
    </source>
</evidence>
<dbReference type="Proteomes" id="UP000294933">
    <property type="component" value="Unassembled WGS sequence"/>
</dbReference>
<evidence type="ECO:0000256" key="7">
    <source>
        <dbReference type="PIRNR" id="PIRNR026534"/>
    </source>
</evidence>
<proteinExistence type="inferred from homology"/>
<evidence type="ECO:0000256" key="9">
    <source>
        <dbReference type="PIRSR" id="PIRSR606710-2"/>
    </source>
</evidence>
<dbReference type="Pfam" id="PF04616">
    <property type="entry name" value="Glyco_hydro_43"/>
    <property type="match status" value="2"/>
</dbReference>
<dbReference type="GO" id="GO:0031222">
    <property type="term" value="P:arabinan catabolic process"/>
    <property type="evidence" value="ECO:0007669"/>
    <property type="project" value="UniProtKB-UniPathway"/>
</dbReference>
<sequence>MSLGVASLAFAFPAPEYVTGDTSVHDPTMCKDHLGKYFIFSTGVGLEIRTSIDRIEWTRVGVVWPDGAPWTDEYTGNANGSLWAPDCTYINGEFNLYYAASSFGSQNSAIFFAKSATGMPGNWSDYGLVTSTSTSNDYNAIDPKSIFLLSILSIPYLKYPYLSSLIIHNGRWYLSLGSFWTGIKEIMLSSKTGRPLSDKISSIAERTDNSGSTEASVIYRHGRYFYLFTSWDFCCRGTNSTYNIRAGRSDRVEGPFMDKSGVPLIDGGGTIVLESHGSIVGPGGQDLFIDRYGPILVYHYYTSNGSFLGINKLDFSDGWPMVV</sequence>
<dbReference type="VEuPathDB" id="FungiDB:BD410DRAFT_777946"/>
<dbReference type="OrthoDB" id="195678at2759"/>
<dbReference type="InterPro" id="IPR016840">
    <property type="entry name" value="Glyco_hydro_43_endo_a_Ara-ase"/>
</dbReference>
<evidence type="ECO:0000256" key="1">
    <source>
        <dbReference type="ARBA" id="ARBA00000375"/>
    </source>
</evidence>
<dbReference type="InterPro" id="IPR050727">
    <property type="entry name" value="GH43_arabinanases"/>
</dbReference>
<feature type="active site" description="Proton donor" evidence="8">
    <location>
        <position position="214"/>
    </location>
</feature>
<name>A0A4Y7PJC3_9AGAM</name>
<keyword evidence="5 7" id="KW-0378">Hydrolase</keyword>
<dbReference type="InterPro" id="IPR023296">
    <property type="entry name" value="Glyco_hydro_beta-prop_sf"/>
</dbReference>
<dbReference type="Gene3D" id="2.115.10.20">
    <property type="entry name" value="Glycosyl hydrolase domain, family 43"/>
    <property type="match status" value="1"/>
</dbReference>
<evidence type="ECO:0000256" key="4">
    <source>
        <dbReference type="ARBA" id="ARBA00012586"/>
    </source>
</evidence>
<feature type="site" description="Important for catalytic activity, responsible for pKa modulation of the active site Glu and correct orientation of both the proton donor and substrate" evidence="9">
    <location>
        <position position="142"/>
    </location>
</feature>
<dbReference type="SUPFAM" id="SSF75005">
    <property type="entry name" value="Arabinanase/levansucrase/invertase"/>
    <property type="match status" value="1"/>
</dbReference>
<accession>A0A4Y7PJC3</accession>
<protein>
    <recommendedName>
        <fullName evidence="4 7">Arabinan endo-1,5-alpha-L-arabinosidase</fullName>
        <ecNumber evidence="4 7">3.2.1.99</ecNumber>
    </recommendedName>
</protein>
<dbReference type="PANTHER" id="PTHR43301:SF3">
    <property type="entry name" value="ARABINAN ENDO-1,5-ALPHA-L-ARABINOSIDASE A-RELATED"/>
    <property type="match status" value="1"/>
</dbReference>
<dbReference type="EMBL" id="ML170270">
    <property type="protein sequence ID" value="TDL15574.1"/>
    <property type="molecule type" value="Genomic_DNA"/>
</dbReference>
<evidence type="ECO:0000256" key="8">
    <source>
        <dbReference type="PIRSR" id="PIRSR606710-1"/>
    </source>
</evidence>
<evidence type="ECO:0000313" key="11">
    <source>
        <dbReference type="Proteomes" id="UP000294933"/>
    </source>
</evidence>
<dbReference type="STRING" id="50990.A0A4Y7PJC3"/>
<gene>
    <name evidence="10" type="ORF">BD410DRAFT_777946</name>
</gene>
<evidence type="ECO:0000256" key="2">
    <source>
        <dbReference type="ARBA" id="ARBA00004834"/>
    </source>
</evidence>
<dbReference type="GO" id="GO:0046558">
    <property type="term" value="F:arabinan endo-1,5-alpha-L-arabinosidase activity"/>
    <property type="evidence" value="ECO:0007669"/>
    <property type="project" value="UniProtKB-EC"/>
</dbReference>
<evidence type="ECO:0000256" key="3">
    <source>
        <dbReference type="ARBA" id="ARBA00009865"/>
    </source>
</evidence>
<evidence type="ECO:0000313" key="10">
    <source>
        <dbReference type="EMBL" id="TDL15574.1"/>
    </source>
</evidence>
<keyword evidence="11" id="KW-1185">Reference proteome</keyword>